<dbReference type="GO" id="GO:0044208">
    <property type="term" value="P:'de novo' AMP biosynthetic process"/>
    <property type="evidence" value="ECO:0007669"/>
    <property type="project" value="TreeGrafter"/>
</dbReference>
<organism evidence="3 4">
    <name type="scientific">candidate division WOR-3 bacterium</name>
    <dbReference type="NCBI Taxonomy" id="2052148"/>
    <lineage>
        <taxon>Bacteria</taxon>
        <taxon>Bacteria division WOR-3</taxon>
    </lineage>
</organism>
<dbReference type="InterPro" id="IPR022761">
    <property type="entry name" value="Fumarate_lyase_N"/>
</dbReference>
<dbReference type="PANTHER" id="PTHR43172">
    <property type="entry name" value="ADENYLOSUCCINATE LYASE"/>
    <property type="match status" value="1"/>
</dbReference>
<evidence type="ECO:0000256" key="1">
    <source>
        <dbReference type="ARBA" id="ARBA00023239"/>
    </source>
</evidence>
<dbReference type="EMBL" id="WJKJ01000154">
    <property type="protein sequence ID" value="MBD3364500.1"/>
    <property type="molecule type" value="Genomic_DNA"/>
</dbReference>
<dbReference type="InterPro" id="IPR008948">
    <property type="entry name" value="L-Aspartase-like"/>
</dbReference>
<dbReference type="GO" id="GO:0005829">
    <property type="term" value="C:cytosol"/>
    <property type="evidence" value="ECO:0007669"/>
    <property type="project" value="TreeGrafter"/>
</dbReference>
<comment type="caution">
    <text evidence="3">The sequence shown here is derived from an EMBL/GenBank/DDBJ whole genome shotgun (WGS) entry which is preliminary data.</text>
</comment>
<dbReference type="PRINTS" id="PR00149">
    <property type="entry name" value="FUMRATELYASE"/>
</dbReference>
<dbReference type="Pfam" id="PF00206">
    <property type="entry name" value="Lyase_1"/>
    <property type="match status" value="1"/>
</dbReference>
<name>A0A9D5QDX4_UNCW3</name>
<evidence type="ECO:0000313" key="4">
    <source>
        <dbReference type="Proteomes" id="UP000630660"/>
    </source>
</evidence>
<dbReference type="AlphaFoldDB" id="A0A9D5QDX4"/>
<protein>
    <submittedName>
        <fullName evidence="3">Adenylosuccinate lyase</fullName>
    </submittedName>
</protein>
<dbReference type="InterPro" id="IPR000362">
    <property type="entry name" value="Fumarate_lyase_fam"/>
</dbReference>
<feature type="domain" description="Fumarate lyase N-terminal" evidence="2">
    <location>
        <begin position="6"/>
        <end position="219"/>
    </location>
</feature>
<sequence>MIRRYSTPEITKIWADENRFRYWLRVEKAVARAEEKLGIIPGGLAKCLDKVSDVDPERVAEIEAVTEHEVTAFLQAVWEAVPCSKEYLHYGLTSYDVVDTAHSLRIKEACGIIEKAVEEVNTVLNDLALRHKDTLALGRTHGRGAEPMSFGVRALSWYSEGLRILDEFRHTMNHAARGRIAGTVGTFTVLPSEVEEIALAELGLEPEPVATQVIPRDRHA</sequence>
<dbReference type="PANTHER" id="PTHR43172:SF1">
    <property type="entry name" value="ADENYLOSUCCINATE LYASE"/>
    <property type="match status" value="1"/>
</dbReference>
<dbReference type="InterPro" id="IPR024083">
    <property type="entry name" value="Fumarase/histidase_N"/>
</dbReference>
<dbReference type="Proteomes" id="UP000630660">
    <property type="component" value="Unassembled WGS sequence"/>
</dbReference>
<dbReference type="GO" id="GO:0070626">
    <property type="term" value="F:(S)-2-(5-amino-1-(5-phospho-D-ribosyl)imidazole-4-carboxamido) succinate lyase (fumarate-forming) activity"/>
    <property type="evidence" value="ECO:0007669"/>
    <property type="project" value="TreeGrafter"/>
</dbReference>
<evidence type="ECO:0000313" key="3">
    <source>
        <dbReference type="EMBL" id="MBD3364500.1"/>
    </source>
</evidence>
<dbReference type="GO" id="GO:0004018">
    <property type="term" value="F:N6-(1,2-dicarboxyethyl)AMP AMP-lyase (fumarate-forming) activity"/>
    <property type="evidence" value="ECO:0007669"/>
    <property type="project" value="TreeGrafter"/>
</dbReference>
<keyword evidence="1 3" id="KW-0456">Lyase</keyword>
<accession>A0A9D5QDX4</accession>
<feature type="non-terminal residue" evidence="3">
    <location>
        <position position="220"/>
    </location>
</feature>
<evidence type="ECO:0000259" key="2">
    <source>
        <dbReference type="Pfam" id="PF00206"/>
    </source>
</evidence>
<dbReference type="SUPFAM" id="SSF48557">
    <property type="entry name" value="L-aspartase-like"/>
    <property type="match status" value="1"/>
</dbReference>
<reference evidence="3" key="1">
    <citation type="submission" date="2019-11" db="EMBL/GenBank/DDBJ databases">
        <title>Microbial mats filling the niche in hypersaline microbial mats.</title>
        <authorList>
            <person name="Wong H.L."/>
            <person name="Macleod F.I."/>
            <person name="White R.A. III"/>
            <person name="Burns B.P."/>
        </authorList>
    </citation>
    <scope>NUCLEOTIDE SEQUENCE</scope>
    <source>
        <strain evidence="3">Bin_327</strain>
    </source>
</reference>
<gene>
    <name evidence="3" type="ORF">GF359_04730</name>
</gene>
<proteinExistence type="predicted"/>
<dbReference type="Gene3D" id="1.10.275.10">
    <property type="entry name" value="Fumarase/aspartase (N-terminal domain)"/>
    <property type="match status" value="1"/>
</dbReference>
<dbReference type="Gene3D" id="1.20.200.10">
    <property type="entry name" value="Fumarase/aspartase (Central domain)"/>
    <property type="match status" value="1"/>
</dbReference>